<keyword evidence="2" id="KW-0813">Transport</keyword>
<evidence type="ECO:0000313" key="6">
    <source>
        <dbReference type="EMBL" id="THC94525.1"/>
    </source>
</evidence>
<dbReference type="InterPro" id="IPR039261">
    <property type="entry name" value="FNR_nucleotide-bd"/>
</dbReference>
<dbReference type="GO" id="GO:0015677">
    <property type="term" value="P:copper ion import"/>
    <property type="evidence" value="ECO:0007669"/>
    <property type="project" value="TreeGrafter"/>
</dbReference>
<keyword evidence="4" id="KW-1133">Transmembrane helix</keyword>
<protein>
    <recommendedName>
        <fullName evidence="5">FAD-binding FR-type domain-containing protein</fullName>
    </recommendedName>
</protein>
<feature type="transmembrane region" description="Helical" evidence="4">
    <location>
        <begin position="77"/>
        <end position="99"/>
    </location>
</feature>
<dbReference type="PROSITE" id="PS51384">
    <property type="entry name" value="FAD_FR"/>
    <property type="match status" value="1"/>
</dbReference>
<dbReference type="PANTHER" id="PTHR32361:SF26">
    <property type="entry name" value="FAD-BINDING 8 DOMAIN-CONTAINING PROTEIN-RELATED"/>
    <property type="match status" value="1"/>
</dbReference>
<dbReference type="PANTHER" id="PTHR32361">
    <property type="entry name" value="FERRIC/CUPRIC REDUCTASE TRANSMEMBRANE COMPONENT"/>
    <property type="match status" value="1"/>
</dbReference>
<feature type="domain" description="FAD-binding FR-type" evidence="5">
    <location>
        <begin position="103"/>
        <end position="211"/>
    </location>
</feature>
<dbReference type="SUPFAM" id="SSF52343">
    <property type="entry name" value="Ferredoxin reductase-like, C-terminal NADP-linked domain"/>
    <property type="match status" value="1"/>
</dbReference>
<dbReference type="InterPro" id="IPR051410">
    <property type="entry name" value="Ferric/Cupric_Reductase"/>
</dbReference>
<comment type="similarity">
    <text evidence="1">Belongs to the ferric reductase (FRE) family.</text>
</comment>
<accession>A0A4S3JH49</accession>
<dbReference type="GO" id="GO:0006879">
    <property type="term" value="P:intracellular iron ion homeostasis"/>
    <property type="evidence" value="ECO:0007669"/>
    <property type="project" value="TreeGrafter"/>
</dbReference>
<proteinExistence type="inferred from homology"/>
<dbReference type="GO" id="GO:0005886">
    <property type="term" value="C:plasma membrane"/>
    <property type="evidence" value="ECO:0007669"/>
    <property type="project" value="TreeGrafter"/>
</dbReference>
<keyword evidence="3" id="KW-0560">Oxidoreductase</keyword>
<evidence type="ECO:0000256" key="3">
    <source>
        <dbReference type="ARBA" id="ARBA00023002"/>
    </source>
</evidence>
<dbReference type="InterPro" id="IPR017927">
    <property type="entry name" value="FAD-bd_FR_type"/>
</dbReference>
<dbReference type="STRING" id="1220188.A0A4S3JH49"/>
<organism evidence="6 7">
    <name type="scientific">Aspergillus tanneri</name>
    <dbReference type="NCBI Taxonomy" id="1220188"/>
    <lineage>
        <taxon>Eukaryota</taxon>
        <taxon>Fungi</taxon>
        <taxon>Dikarya</taxon>
        <taxon>Ascomycota</taxon>
        <taxon>Pezizomycotina</taxon>
        <taxon>Eurotiomycetes</taxon>
        <taxon>Eurotiomycetidae</taxon>
        <taxon>Eurotiales</taxon>
        <taxon>Aspergillaceae</taxon>
        <taxon>Aspergillus</taxon>
        <taxon>Aspergillus subgen. Circumdati</taxon>
    </lineage>
</organism>
<keyword evidence="4" id="KW-0812">Transmembrane</keyword>
<evidence type="ECO:0000313" key="7">
    <source>
        <dbReference type="Proteomes" id="UP000308092"/>
    </source>
</evidence>
<dbReference type="CDD" id="cd06186">
    <property type="entry name" value="NOX_Duox_like_FAD_NADP"/>
    <property type="match status" value="1"/>
</dbReference>
<dbReference type="EMBL" id="SOSA01000203">
    <property type="protein sequence ID" value="THC94525.1"/>
    <property type="molecule type" value="Genomic_DNA"/>
</dbReference>
<feature type="transmembrane region" description="Helical" evidence="4">
    <location>
        <begin position="41"/>
        <end position="57"/>
    </location>
</feature>
<comment type="caution">
    <text evidence="6">The sequence shown here is derived from an EMBL/GenBank/DDBJ whole genome shotgun (WGS) entry which is preliminary data.</text>
</comment>
<dbReference type="GO" id="GO:0006826">
    <property type="term" value="P:iron ion transport"/>
    <property type="evidence" value="ECO:0007669"/>
    <property type="project" value="TreeGrafter"/>
</dbReference>
<dbReference type="Pfam" id="PF08030">
    <property type="entry name" value="NAD_binding_6"/>
    <property type="match status" value="1"/>
</dbReference>
<dbReference type="GO" id="GO:0000293">
    <property type="term" value="F:ferric-chelate reductase activity"/>
    <property type="evidence" value="ECO:0007669"/>
    <property type="project" value="TreeGrafter"/>
</dbReference>
<dbReference type="VEuPathDB" id="FungiDB:EYZ11_006007"/>
<dbReference type="AlphaFoldDB" id="A0A4S3JH49"/>
<dbReference type="Gene3D" id="3.40.50.80">
    <property type="entry name" value="Nucleotide-binding domain of ferredoxin-NADP reductase (FNR) module"/>
    <property type="match status" value="1"/>
</dbReference>
<keyword evidence="7" id="KW-1185">Reference proteome</keyword>
<sequence length="353" mass="40242">MSRETYGIIHRMSGLMATIQAAVHIAITSQKIQFTTKDDTHYHGLLASCFLLSLLILPMVKRRVYEIFLPTAGRARIYVLVCLGASVTTGVLQLLRILFRNIVFGRKSVRISIKPHAEDIVCAELRLPRPWTVRAGERVTLGVPSVGLFYLFQAHPFSITWWEENDEGKASAVFLLFRARTGFTRKALNCLEPDREYWAWIDGPFGPSSVHQCGSTRDLGDYGHILMVTTGIGIAAQLPYMKELLQRRREAGVRTRRISLVWQLDQTGDYECARDWLQYLLKQDDGYMLNFSVYDPLGKSQDTRKFGHHELITVYSGKVDWTQVLTEEMQKRKGKILVAGNCSRPYGEHVLTE</sequence>
<evidence type="ECO:0000259" key="5">
    <source>
        <dbReference type="PROSITE" id="PS51384"/>
    </source>
</evidence>
<dbReference type="InterPro" id="IPR013121">
    <property type="entry name" value="Fe_red_NAD-bd_6"/>
</dbReference>
<evidence type="ECO:0000256" key="2">
    <source>
        <dbReference type="ARBA" id="ARBA00022448"/>
    </source>
</evidence>
<feature type="transmembrane region" description="Helical" evidence="4">
    <location>
        <begin position="12"/>
        <end position="29"/>
    </location>
</feature>
<keyword evidence="4" id="KW-0472">Membrane</keyword>
<dbReference type="Proteomes" id="UP000308092">
    <property type="component" value="Unassembled WGS sequence"/>
</dbReference>
<evidence type="ECO:0000256" key="4">
    <source>
        <dbReference type="SAM" id="Phobius"/>
    </source>
</evidence>
<name>A0A4S3JH49_9EURO</name>
<evidence type="ECO:0000256" key="1">
    <source>
        <dbReference type="ARBA" id="ARBA00006278"/>
    </source>
</evidence>
<reference evidence="6 7" key="1">
    <citation type="submission" date="2019-03" db="EMBL/GenBank/DDBJ databases">
        <title>The genome sequence of a newly discovered highly antifungal drug resistant Aspergillus species, Aspergillus tanneri NIH 1004.</title>
        <authorList>
            <person name="Mounaud S."/>
            <person name="Singh I."/>
            <person name="Joardar V."/>
            <person name="Pakala S."/>
            <person name="Pakala S."/>
            <person name="Venepally P."/>
            <person name="Hoover J."/>
            <person name="Nierman W."/>
            <person name="Chung J."/>
            <person name="Losada L."/>
        </authorList>
    </citation>
    <scope>NUCLEOTIDE SEQUENCE [LARGE SCALE GENOMIC DNA]</scope>
    <source>
        <strain evidence="6 7">NIH1004</strain>
    </source>
</reference>
<gene>
    <name evidence="6" type="ORF">EYZ11_006007</name>
</gene>